<sequence>MVQYNEAQLKVIFNLIDNNNSGIIDVSDLTDYIQKDNQNIQVMDVIQILDMIDLEFDSYDNKLNLAQFIQFMYVFQNSEPENVCQIIFYVSDNFTGKLDRNAFKNVTEKMEVPMTYEQLNTIMKQNTNETGRIYYSTFKEILDER</sequence>
<evidence type="ECO:0000259" key="2">
    <source>
        <dbReference type="PROSITE" id="PS50222"/>
    </source>
</evidence>
<evidence type="ECO:0000313" key="5">
    <source>
        <dbReference type="Proteomes" id="UP001642409"/>
    </source>
</evidence>
<dbReference type="PROSITE" id="PS00018">
    <property type="entry name" value="EF_HAND_1"/>
    <property type="match status" value="1"/>
</dbReference>
<organism evidence="3">
    <name type="scientific">Hexamita inflata</name>
    <dbReference type="NCBI Taxonomy" id="28002"/>
    <lineage>
        <taxon>Eukaryota</taxon>
        <taxon>Metamonada</taxon>
        <taxon>Diplomonadida</taxon>
        <taxon>Hexamitidae</taxon>
        <taxon>Hexamitinae</taxon>
        <taxon>Hexamita</taxon>
    </lineage>
</organism>
<dbReference type="Gene3D" id="1.10.238.10">
    <property type="entry name" value="EF-hand"/>
    <property type="match status" value="1"/>
</dbReference>
<reference evidence="3" key="1">
    <citation type="submission" date="2023-06" db="EMBL/GenBank/DDBJ databases">
        <authorList>
            <person name="Kurt Z."/>
        </authorList>
    </citation>
    <scope>NUCLEOTIDE SEQUENCE</scope>
</reference>
<name>A0AA86PLZ8_9EUKA</name>
<dbReference type="InterPro" id="IPR018247">
    <property type="entry name" value="EF_Hand_1_Ca_BS"/>
</dbReference>
<accession>A0AA86PLZ8</accession>
<protein>
    <submittedName>
        <fullName evidence="3">EF hand domain-containing protein</fullName>
    </submittedName>
    <submittedName>
        <fullName evidence="4">EF_hand domain-containing protein</fullName>
    </submittedName>
</protein>
<feature type="domain" description="EF-hand" evidence="2">
    <location>
        <begin position="4"/>
        <end position="39"/>
    </location>
</feature>
<dbReference type="AlphaFoldDB" id="A0AA86PLZ8"/>
<dbReference type="EMBL" id="CAXDID020000176">
    <property type="protein sequence ID" value="CAL6048801.1"/>
    <property type="molecule type" value="Genomic_DNA"/>
</dbReference>
<keyword evidence="1" id="KW-0106">Calcium</keyword>
<gene>
    <name evidence="3" type="ORF">HINF_LOCUS25510</name>
    <name evidence="4" type="ORF">HINF_LOCUS42868</name>
</gene>
<evidence type="ECO:0000313" key="3">
    <source>
        <dbReference type="EMBL" id="CAI9937865.1"/>
    </source>
</evidence>
<comment type="caution">
    <text evidence="3">The sequence shown here is derived from an EMBL/GenBank/DDBJ whole genome shotgun (WGS) entry which is preliminary data.</text>
</comment>
<proteinExistence type="predicted"/>
<dbReference type="EMBL" id="CATOUU010000652">
    <property type="protein sequence ID" value="CAI9937865.1"/>
    <property type="molecule type" value="Genomic_DNA"/>
</dbReference>
<dbReference type="Proteomes" id="UP001642409">
    <property type="component" value="Unassembled WGS sequence"/>
</dbReference>
<dbReference type="PROSITE" id="PS50222">
    <property type="entry name" value="EF_HAND_2"/>
    <property type="match status" value="1"/>
</dbReference>
<keyword evidence="5" id="KW-1185">Reference proteome</keyword>
<dbReference type="GO" id="GO:0005509">
    <property type="term" value="F:calcium ion binding"/>
    <property type="evidence" value="ECO:0007669"/>
    <property type="project" value="InterPro"/>
</dbReference>
<dbReference type="SUPFAM" id="SSF47473">
    <property type="entry name" value="EF-hand"/>
    <property type="match status" value="1"/>
</dbReference>
<evidence type="ECO:0000313" key="4">
    <source>
        <dbReference type="EMBL" id="CAL6048801.1"/>
    </source>
</evidence>
<evidence type="ECO:0000256" key="1">
    <source>
        <dbReference type="ARBA" id="ARBA00022837"/>
    </source>
</evidence>
<dbReference type="InterPro" id="IPR002048">
    <property type="entry name" value="EF_hand_dom"/>
</dbReference>
<dbReference type="InterPro" id="IPR011992">
    <property type="entry name" value="EF-hand-dom_pair"/>
</dbReference>
<reference evidence="4 5" key="2">
    <citation type="submission" date="2024-07" db="EMBL/GenBank/DDBJ databases">
        <authorList>
            <person name="Akdeniz Z."/>
        </authorList>
    </citation>
    <scope>NUCLEOTIDE SEQUENCE [LARGE SCALE GENOMIC DNA]</scope>
</reference>